<sequence length="73" mass="8215">MGRTKPGTDPTLHLKAETSWMRLPTAPPLCDDGLTTATQGLLLLLHLNLIQRLIHRQFPQHHDLRNSQQSLAV</sequence>
<dbReference type="AlphaFoldDB" id="A0A1H0QJ27"/>
<accession>A0A1H0QJ27</accession>
<evidence type="ECO:0000313" key="2">
    <source>
        <dbReference type="Proteomes" id="UP000198827"/>
    </source>
</evidence>
<dbReference type="Proteomes" id="UP000198827">
    <property type="component" value="Chromosome I"/>
</dbReference>
<protein>
    <submittedName>
        <fullName evidence="1">Uncharacterized protein</fullName>
    </submittedName>
</protein>
<organism evidence="1 2">
    <name type="scientific">Pseudomonas arsenicoxydans</name>
    <dbReference type="NCBI Taxonomy" id="702115"/>
    <lineage>
        <taxon>Bacteria</taxon>
        <taxon>Pseudomonadati</taxon>
        <taxon>Pseudomonadota</taxon>
        <taxon>Gammaproteobacteria</taxon>
        <taxon>Pseudomonadales</taxon>
        <taxon>Pseudomonadaceae</taxon>
        <taxon>Pseudomonas</taxon>
    </lineage>
</organism>
<proteinExistence type="predicted"/>
<gene>
    <name evidence="1" type="ORF">SAMN04489798_4908</name>
</gene>
<evidence type="ECO:0000313" key="1">
    <source>
        <dbReference type="EMBL" id="SDP17304.1"/>
    </source>
</evidence>
<dbReference type="EMBL" id="LT629705">
    <property type="protein sequence ID" value="SDP17304.1"/>
    <property type="molecule type" value="Genomic_DNA"/>
</dbReference>
<reference evidence="1 2" key="1">
    <citation type="submission" date="2016-10" db="EMBL/GenBank/DDBJ databases">
        <authorList>
            <person name="de Groot N.N."/>
        </authorList>
    </citation>
    <scope>NUCLEOTIDE SEQUENCE [LARGE SCALE GENOMIC DNA]</scope>
    <source>
        <strain evidence="1 2">CECT 7543</strain>
    </source>
</reference>
<name>A0A1H0QJ27_9PSED</name>